<evidence type="ECO:0000259" key="3">
    <source>
        <dbReference type="Pfam" id="PF04389"/>
    </source>
</evidence>
<comment type="caution">
    <text evidence="4">The sequence shown here is derived from an EMBL/GenBank/DDBJ whole genome shotgun (WGS) entry which is preliminary data.</text>
</comment>
<evidence type="ECO:0000313" key="5">
    <source>
        <dbReference type="Proteomes" id="UP001344658"/>
    </source>
</evidence>
<reference evidence="4 5" key="1">
    <citation type="submission" date="2023-12" db="EMBL/GenBank/DDBJ databases">
        <title>Streptomyces sp. V4-01.</title>
        <authorList>
            <person name="Somphong A."/>
            <person name="Phongsopitanun W."/>
        </authorList>
    </citation>
    <scope>NUCLEOTIDE SEQUENCE [LARGE SCALE GENOMIC DNA]</scope>
    <source>
        <strain evidence="4 5">V4-01</strain>
    </source>
</reference>
<dbReference type="SUPFAM" id="SSF53187">
    <property type="entry name" value="Zn-dependent exopeptidases"/>
    <property type="match status" value="1"/>
</dbReference>
<dbReference type="Pfam" id="PF04389">
    <property type="entry name" value="Peptidase_M28"/>
    <property type="match status" value="1"/>
</dbReference>
<gene>
    <name evidence="4" type="ORF">V2S66_10820</name>
</gene>
<feature type="domain" description="PA" evidence="2">
    <location>
        <begin position="140"/>
        <end position="242"/>
    </location>
</feature>
<evidence type="ECO:0000313" key="4">
    <source>
        <dbReference type="EMBL" id="MEE4542453.1"/>
    </source>
</evidence>
<dbReference type="Gene3D" id="3.40.630.10">
    <property type="entry name" value="Zn peptidases"/>
    <property type="match status" value="2"/>
</dbReference>
<feature type="chain" id="PRO_5045726779" evidence="1">
    <location>
        <begin position="28"/>
        <end position="507"/>
    </location>
</feature>
<proteinExistence type="predicted"/>
<protein>
    <submittedName>
        <fullName evidence="4">M28 family peptidase</fullName>
    </submittedName>
</protein>
<dbReference type="SUPFAM" id="SSF52025">
    <property type="entry name" value="PA domain"/>
    <property type="match status" value="1"/>
</dbReference>
<dbReference type="InterPro" id="IPR046450">
    <property type="entry name" value="PA_dom_sf"/>
</dbReference>
<organism evidence="4 5">
    <name type="scientific">Actinacidiphila polyblastidii</name>
    <dbReference type="NCBI Taxonomy" id="3110430"/>
    <lineage>
        <taxon>Bacteria</taxon>
        <taxon>Bacillati</taxon>
        <taxon>Actinomycetota</taxon>
        <taxon>Actinomycetes</taxon>
        <taxon>Kitasatosporales</taxon>
        <taxon>Streptomycetaceae</taxon>
        <taxon>Actinacidiphila</taxon>
    </lineage>
</organism>
<sequence>MRRRFAMLITMATVAAVGMTAQPAATAATAGRGQDHGVPTSVEAKALARSVTSRGILAHEQALARIADHNDEMRASGTPGYEAAARYVAGTLRDAGYTVNEQRFTFPFYNELAPPVVDEVSPATASFTTTTFAYSGSGDVTGPLVPTTNVMVPPAPTPSSSSGCDVADFPPVGPGERPIALIQRGTCAFETKVLNAEAAGYAAVVIFNEGQPGRDQADGGTIGESVGIPVVGMLSYADGASLYSAAKAGPVTVHVRTSTQNDPNATTENIVAESKGGDPRHVLLVHAPLDALPTGPGINEDGSGVATALEIAEQIHRLHLNPTYKIRFVFFGAEETRAVRDETGAIGLQGSYHYVQTLSPAQLGRIYAAIDLDSIGSPNYARFVFNGDGPAGSVQIQQLFENWFTARHLATEPIEPTTFDGSSLGPLIDAGVPTGGLFGGAADLKTPEEAATYGGTAGVSYDACFHQACDDIHNLNPKALSEFSGAAADVIWRLAAQGLPPAGAATP</sequence>
<dbReference type="EMBL" id="JAZEWV010000006">
    <property type="protein sequence ID" value="MEE4542453.1"/>
    <property type="molecule type" value="Genomic_DNA"/>
</dbReference>
<feature type="signal peptide" evidence="1">
    <location>
        <begin position="1"/>
        <end position="27"/>
    </location>
</feature>
<dbReference type="Proteomes" id="UP001344658">
    <property type="component" value="Unassembled WGS sequence"/>
</dbReference>
<accession>A0ABU7P9G7</accession>
<dbReference type="InterPro" id="IPR003137">
    <property type="entry name" value="PA_domain"/>
</dbReference>
<dbReference type="InterPro" id="IPR045175">
    <property type="entry name" value="M28_fam"/>
</dbReference>
<feature type="domain" description="Peptidase M28" evidence="3">
    <location>
        <begin position="269"/>
        <end position="489"/>
    </location>
</feature>
<keyword evidence="5" id="KW-1185">Reference proteome</keyword>
<dbReference type="InterPro" id="IPR007484">
    <property type="entry name" value="Peptidase_M28"/>
</dbReference>
<name>A0ABU7P9G7_9ACTN</name>
<dbReference type="RefSeq" id="WP_330794382.1">
    <property type="nucleotide sequence ID" value="NZ_JAZEWV010000006.1"/>
</dbReference>
<evidence type="ECO:0000256" key="1">
    <source>
        <dbReference type="SAM" id="SignalP"/>
    </source>
</evidence>
<dbReference type="PANTHER" id="PTHR12147:SF26">
    <property type="entry name" value="PEPTIDASE M28 DOMAIN-CONTAINING PROTEIN"/>
    <property type="match status" value="1"/>
</dbReference>
<dbReference type="PANTHER" id="PTHR12147">
    <property type="entry name" value="METALLOPEPTIDASE M28 FAMILY MEMBER"/>
    <property type="match status" value="1"/>
</dbReference>
<keyword evidence="1" id="KW-0732">Signal</keyword>
<evidence type="ECO:0000259" key="2">
    <source>
        <dbReference type="Pfam" id="PF02225"/>
    </source>
</evidence>
<dbReference type="Pfam" id="PF02225">
    <property type="entry name" value="PA"/>
    <property type="match status" value="1"/>
</dbReference>